<dbReference type="AlphaFoldDB" id="A0AAE9YN75"/>
<feature type="chain" id="PRO_5042119258" evidence="1">
    <location>
        <begin position="22"/>
        <end position="241"/>
    </location>
</feature>
<reference evidence="2 3" key="1">
    <citation type="journal article" date="2015" name="Genome Announc.">
        <title>Draft Genome Sequences of Marine Isolates of Thalassomonas viridans and Thalassomonas actiniarum.</title>
        <authorList>
            <person name="Olonade I."/>
            <person name="van Zyl L.J."/>
            <person name="Trindade M."/>
        </authorList>
    </citation>
    <scope>NUCLEOTIDE SEQUENCE [LARGE SCALE GENOMIC DNA]</scope>
    <source>
        <strain evidence="2 3">A5K-106</strain>
    </source>
</reference>
<dbReference type="SUPFAM" id="SSF53850">
    <property type="entry name" value="Periplasmic binding protein-like II"/>
    <property type="match status" value="1"/>
</dbReference>
<organism evidence="2 3">
    <name type="scientific">Thalassomonas actiniarum</name>
    <dbReference type="NCBI Taxonomy" id="485447"/>
    <lineage>
        <taxon>Bacteria</taxon>
        <taxon>Pseudomonadati</taxon>
        <taxon>Pseudomonadota</taxon>
        <taxon>Gammaproteobacteria</taxon>
        <taxon>Alteromonadales</taxon>
        <taxon>Colwelliaceae</taxon>
        <taxon>Thalassomonas</taxon>
    </lineage>
</organism>
<evidence type="ECO:0000256" key="1">
    <source>
        <dbReference type="SAM" id="SignalP"/>
    </source>
</evidence>
<name>A0AAE9YN75_9GAMM</name>
<gene>
    <name evidence="2" type="ORF">SG35_022500</name>
</gene>
<dbReference type="EMBL" id="CP059735">
    <property type="protein sequence ID" value="WDD98025.1"/>
    <property type="molecule type" value="Genomic_DNA"/>
</dbReference>
<reference evidence="2 3" key="2">
    <citation type="journal article" date="2022" name="Mar. Drugs">
        <title>Bioassay-Guided Fractionation Leads to the Detection of Cholic Acid Generated by the Rare Thalassomonas sp.</title>
        <authorList>
            <person name="Pheiffer F."/>
            <person name="Schneider Y.K."/>
            <person name="Hansen E.H."/>
            <person name="Andersen J.H."/>
            <person name="Isaksson J."/>
            <person name="Busche T."/>
            <person name="R C."/>
            <person name="Kalinowski J."/>
            <person name="Zyl L.V."/>
            <person name="Trindade M."/>
        </authorList>
    </citation>
    <scope>NUCLEOTIDE SEQUENCE [LARGE SCALE GENOMIC DNA]</scope>
    <source>
        <strain evidence="2 3">A5K-106</strain>
    </source>
</reference>
<dbReference type="Proteomes" id="UP000032568">
    <property type="component" value="Chromosome"/>
</dbReference>
<protein>
    <submittedName>
        <fullName evidence="2">Transporter substrate-binding domain-containing protein</fullName>
    </submittedName>
</protein>
<dbReference type="KEGG" id="tact:SG35_022500"/>
<dbReference type="RefSeq" id="WP_044830390.1">
    <property type="nucleotide sequence ID" value="NZ_CP059735.1"/>
</dbReference>
<evidence type="ECO:0000313" key="2">
    <source>
        <dbReference type="EMBL" id="WDD98025.1"/>
    </source>
</evidence>
<keyword evidence="1" id="KW-0732">Signal</keyword>
<feature type="signal peptide" evidence="1">
    <location>
        <begin position="1"/>
        <end position="21"/>
    </location>
</feature>
<accession>A0AAE9YN75</accession>
<keyword evidence="3" id="KW-1185">Reference proteome</keyword>
<evidence type="ECO:0000313" key="3">
    <source>
        <dbReference type="Proteomes" id="UP000032568"/>
    </source>
</evidence>
<proteinExistence type="predicted"/>
<dbReference type="Gene3D" id="3.40.190.10">
    <property type="entry name" value="Periplasmic binding protein-like II"/>
    <property type="match status" value="2"/>
</dbReference>
<sequence>MSKPLLCCLLLNLLTADIVFARQITDRPQPATLVFSSPDDPLAELSARILNRAYRRLGIQTQVLQQPAARSLVSANSGQLDGEVNRIAGISGKYTNLRRIPVPINILEGSMFIRSGTLAPDEKSGLSTYIIGLRRGTKFAEQYTREMKRQLVVSNKQLFLLLAGGHIDIAITSSLEGQVAINKLQFKNIKLLQPPFIKRHLYHYLHKKHQALIPQIASIIEAMRESGEIEQLKAEYLAEFL</sequence>